<dbReference type="GO" id="GO:0051781">
    <property type="term" value="P:positive regulation of cell division"/>
    <property type="evidence" value="ECO:0007669"/>
    <property type="project" value="EnsemblPlants"/>
</dbReference>
<sequence length="208" mass="24390">MGNASENFDIEDLMSYGDDLINLLDVRNGFDVISQSFEQFKALNFACDEDFNQIQCSIEDSLLDKQCCFSWRSFGIVRRNSMFVRRKLRKHIQMLRLKMKLNVFRKSLTKRWNGIVADELKELNAQLISIDEHKQSTMRKERDGLRAEKKLSMYASVTKVIPDIDGPSKISGYMVDREKRVIEKFQFETNKMTAYETCNSIWSIINKQ</sequence>
<organism evidence="2">
    <name type="scientific">Arabidopsis lyrata subsp. lyrata</name>
    <name type="common">Lyre-leaved rock-cress</name>
    <dbReference type="NCBI Taxonomy" id="81972"/>
    <lineage>
        <taxon>Eukaryota</taxon>
        <taxon>Viridiplantae</taxon>
        <taxon>Streptophyta</taxon>
        <taxon>Embryophyta</taxon>
        <taxon>Tracheophyta</taxon>
        <taxon>Spermatophyta</taxon>
        <taxon>Magnoliopsida</taxon>
        <taxon>eudicotyledons</taxon>
        <taxon>Gunneridae</taxon>
        <taxon>Pentapetalae</taxon>
        <taxon>rosids</taxon>
        <taxon>malvids</taxon>
        <taxon>Brassicales</taxon>
        <taxon>Brassicaceae</taxon>
        <taxon>Camelineae</taxon>
        <taxon>Arabidopsis</taxon>
    </lineage>
</organism>
<accession>D7L7N7</accession>
<gene>
    <name evidence="1" type="ORF">ARALYDRAFT_478191</name>
</gene>
<proteinExistence type="predicted"/>
<dbReference type="InterPro" id="IPR044951">
    <property type="entry name" value="SPC24-like"/>
</dbReference>
<dbReference type="HOGENOM" id="CLU_117840_0_0_1"/>
<name>D7L7N7_ARALL</name>
<evidence type="ECO:0000313" key="2">
    <source>
        <dbReference type="Proteomes" id="UP000008694"/>
    </source>
</evidence>
<dbReference type="STRING" id="81972.D7L7N7"/>
<reference evidence="2" key="1">
    <citation type="journal article" date="2011" name="Nat. Genet.">
        <title>The Arabidopsis lyrata genome sequence and the basis of rapid genome size change.</title>
        <authorList>
            <person name="Hu T.T."/>
            <person name="Pattyn P."/>
            <person name="Bakker E.G."/>
            <person name="Cao J."/>
            <person name="Cheng J.-F."/>
            <person name="Clark R.M."/>
            <person name="Fahlgren N."/>
            <person name="Fawcett J.A."/>
            <person name="Grimwood J."/>
            <person name="Gundlach H."/>
            <person name="Haberer G."/>
            <person name="Hollister J.D."/>
            <person name="Ossowski S."/>
            <person name="Ottilar R.P."/>
            <person name="Salamov A.A."/>
            <person name="Schneeberger K."/>
            <person name="Spannagl M."/>
            <person name="Wang X."/>
            <person name="Yang L."/>
            <person name="Nasrallah M.E."/>
            <person name="Bergelson J."/>
            <person name="Carrington J.C."/>
            <person name="Gaut B.S."/>
            <person name="Schmutz J."/>
            <person name="Mayer K.F.X."/>
            <person name="Van de Peer Y."/>
            <person name="Grigoriev I.V."/>
            <person name="Nordborg M."/>
            <person name="Weigel D."/>
            <person name="Guo Y.-L."/>
        </authorList>
    </citation>
    <scope>NUCLEOTIDE SEQUENCE [LARGE SCALE GENOMIC DNA]</scope>
    <source>
        <strain evidence="2">cv. MN47</strain>
    </source>
</reference>
<keyword evidence="2" id="KW-1185">Reference proteome</keyword>
<dbReference type="GO" id="GO:0009933">
    <property type="term" value="P:meristem structural organization"/>
    <property type="evidence" value="ECO:0007669"/>
    <property type="project" value="EnsemblPlants"/>
</dbReference>
<dbReference type="Gene3D" id="3.30.160.570">
    <property type="entry name" value="Ncd80 complex, Spc24 subunit"/>
    <property type="match status" value="1"/>
</dbReference>
<dbReference type="PANTHER" id="PTHR35730">
    <property type="entry name" value="KINETOCHORE PROTEIN SPC24 HOMOLOG-RELATED"/>
    <property type="match status" value="1"/>
</dbReference>
<dbReference type="PANTHER" id="PTHR35730:SF2">
    <property type="entry name" value="KINETOCHORE PROTEIN SPC24 HOMOLOG-RELATED"/>
    <property type="match status" value="1"/>
</dbReference>
<dbReference type="EMBL" id="GL348715">
    <property type="protein sequence ID" value="EFH58845.1"/>
    <property type="molecule type" value="Genomic_DNA"/>
</dbReference>
<dbReference type="AlphaFoldDB" id="D7L7N7"/>
<dbReference type="GO" id="GO:0000776">
    <property type="term" value="C:kinetochore"/>
    <property type="evidence" value="ECO:0007669"/>
    <property type="project" value="EnsemblPlants"/>
</dbReference>
<evidence type="ECO:0000313" key="1">
    <source>
        <dbReference type="EMBL" id="EFH58845.1"/>
    </source>
</evidence>
<dbReference type="eggNOG" id="ENOG502S0WN">
    <property type="taxonomic scope" value="Eukaryota"/>
</dbReference>
<dbReference type="GO" id="GO:0051983">
    <property type="term" value="P:regulation of chromosome segregation"/>
    <property type="evidence" value="ECO:0007669"/>
    <property type="project" value="EnsemblPlants"/>
</dbReference>
<dbReference type="Proteomes" id="UP000008694">
    <property type="component" value="Unassembled WGS sequence"/>
</dbReference>
<protein>
    <submittedName>
        <fullName evidence="1">Uncharacterized protein</fullName>
    </submittedName>
</protein>
<dbReference type="GO" id="GO:0005634">
    <property type="term" value="C:nucleus"/>
    <property type="evidence" value="ECO:0007669"/>
    <property type="project" value="EnsemblPlants"/>
</dbReference>
<dbReference type="Gramene" id="fgenesh2_kg.3__892__AT3G08880.1">
    <property type="protein sequence ID" value="fgenesh2_kg.3__892__AT3G08880.1"/>
    <property type="gene ID" value="fgenesh2_kg.3__892__AT3G08880.1"/>
</dbReference>